<dbReference type="Gene3D" id="3.10.180.10">
    <property type="entry name" value="2,3-Dihydroxybiphenyl 1,2-Dioxygenase, domain 1"/>
    <property type="match status" value="2"/>
</dbReference>
<dbReference type="EMBL" id="FMYH01000001">
    <property type="protein sequence ID" value="SDB89444.1"/>
    <property type="molecule type" value="Genomic_DNA"/>
</dbReference>
<sequence>MSEEIPVTDSVPFGAPCWIDLATSDLARATDFYGQLFGWTAVAAGPEYGGYVNCSKGDRRVAGMMANEPGSGYPDGWSTYLAVADAGATTSAVQVAGGRVLVEPMQVGAQGTMAVYADPTGAVIGAWQPAEHTGYSALEEHGTAIWHELYTTGYTAAVDFYRSAFGWDTEVTVDSDELRYTVQIADGVQRAGIVDASSWLPDGASSTWEVYFGSRDVAATLAQVTALGGSVVQDVADTPYGQLATAADPTGAQFKLKAVPS</sequence>
<proteinExistence type="predicted"/>
<dbReference type="PROSITE" id="PS51819">
    <property type="entry name" value="VOC"/>
    <property type="match status" value="2"/>
</dbReference>
<dbReference type="InterPro" id="IPR052164">
    <property type="entry name" value="Anthracycline_SecMetBiosynth"/>
</dbReference>
<dbReference type="CDD" id="cd07247">
    <property type="entry name" value="SgaA_N_like"/>
    <property type="match status" value="2"/>
</dbReference>
<dbReference type="PANTHER" id="PTHR33993:SF10">
    <property type="entry name" value="CONSERVED PROTEIN"/>
    <property type="match status" value="1"/>
</dbReference>
<organism evidence="2 3">
    <name type="scientific">Sanguibacter gelidistatuariae</name>
    <dbReference type="NCBI Taxonomy" id="1814289"/>
    <lineage>
        <taxon>Bacteria</taxon>
        <taxon>Bacillati</taxon>
        <taxon>Actinomycetota</taxon>
        <taxon>Actinomycetes</taxon>
        <taxon>Micrococcales</taxon>
        <taxon>Sanguibacteraceae</taxon>
        <taxon>Sanguibacter</taxon>
    </lineage>
</organism>
<dbReference type="PANTHER" id="PTHR33993">
    <property type="entry name" value="GLYOXALASE-RELATED"/>
    <property type="match status" value="1"/>
</dbReference>
<dbReference type="Pfam" id="PF00903">
    <property type="entry name" value="Glyoxalase"/>
    <property type="match status" value="2"/>
</dbReference>
<feature type="domain" description="VOC" evidence="1">
    <location>
        <begin position="142"/>
        <end position="259"/>
    </location>
</feature>
<evidence type="ECO:0000313" key="3">
    <source>
        <dbReference type="Proteomes" id="UP000199039"/>
    </source>
</evidence>
<dbReference type="InterPro" id="IPR037523">
    <property type="entry name" value="VOC_core"/>
</dbReference>
<evidence type="ECO:0000313" key="2">
    <source>
        <dbReference type="EMBL" id="SDB89444.1"/>
    </source>
</evidence>
<dbReference type="AlphaFoldDB" id="A0A1G6H5N0"/>
<dbReference type="Proteomes" id="UP000199039">
    <property type="component" value="Unassembled WGS sequence"/>
</dbReference>
<gene>
    <name evidence="2" type="ORF">SAMN05216410_0749</name>
</gene>
<dbReference type="STRING" id="1814289.SAMN05216410_0749"/>
<name>A0A1G6H5N0_9MICO</name>
<reference evidence="2 3" key="1">
    <citation type="submission" date="2016-09" db="EMBL/GenBank/DDBJ databases">
        <authorList>
            <person name="Capua I."/>
            <person name="De Benedictis P."/>
            <person name="Joannis T."/>
            <person name="Lombin L.H."/>
            <person name="Cattoli G."/>
        </authorList>
    </citation>
    <scope>NUCLEOTIDE SEQUENCE [LARGE SCALE GENOMIC DNA]</scope>
    <source>
        <strain evidence="2 3">ISLP-3</strain>
    </source>
</reference>
<dbReference type="InterPro" id="IPR004360">
    <property type="entry name" value="Glyas_Fos-R_dOase_dom"/>
</dbReference>
<feature type="domain" description="VOC" evidence="1">
    <location>
        <begin position="15"/>
        <end position="129"/>
    </location>
</feature>
<dbReference type="InterPro" id="IPR029068">
    <property type="entry name" value="Glyas_Bleomycin-R_OHBP_Dase"/>
</dbReference>
<dbReference type="SUPFAM" id="SSF54593">
    <property type="entry name" value="Glyoxalase/Bleomycin resistance protein/Dihydroxybiphenyl dioxygenase"/>
    <property type="match status" value="2"/>
</dbReference>
<evidence type="ECO:0000259" key="1">
    <source>
        <dbReference type="PROSITE" id="PS51819"/>
    </source>
</evidence>
<keyword evidence="3" id="KW-1185">Reference proteome</keyword>
<accession>A0A1G6H5N0</accession>
<protein>
    <recommendedName>
        <fullName evidence="1">VOC domain-containing protein</fullName>
    </recommendedName>
</protein>